<evidence type="ECO:0000256" key="6">
    <source>
        <dbReference type="ARBA" id="ARBA00023163"/>
    </source>
</evidence>
<dbReference type="PANTHER" id="PTHR35786:SF1">
    <property type="entry name" value="REDOX-SENSING TRANSCRIPTIONAL REPRESSOR REX 1"/>
    <property type="match status" value="1"/>
</dbReference>
<dbReference type="Gene3D" id="1.10.10.10">
    <property type="entry name" value="Winged helix-like DNA-binding domain superfamily/Winged helix DNA-binding domain"/>
    <property type="match status" value="1"/>
</dbReference>
<dbReference type="AlphaFoldDB" id="L0F3Z0"/>
<dbReference type="HAMAP" id="MF_01131">
    <property type="entry name" value="Rex"/>
    <property type="match status" value="1"/>
</dbReference>
<dbReference type="InterPro" id="IPR036390">
    <property type="entry name" value="WH_DNA-bd_sf"/>
</dbReference>
<keyword evidence="3 7" id="KW-0805">Transcription regulation</keyword>
<feature type="domain" description="CoA-binding" evidence="8">
    <location>
        <begin position="80"/>
        <end position="181"/>
    </location>
</feature>
<dbReference type="eggNOG" id="COG2344">
    <property type="taxonomic scope" value="Bacteria"/>
</dbReference>
<dbReference type="GO" id="GO:0051775">
    <property type="term" value="P:response to redox state"/>
    <property type="evidence" value="ECO:0007669"/>
    <property type="project" value="InterPro"/>
</dbReference>
<feature type="binding site" evidence="7">
    <location>
        <begin position="91"/>
        <end position="96"/>
    </location>
    <ligand>
        <name>NAD(+)</name>
        <dbReference type="ChEBI" id="CHEBI:57540"/>
    </ligand>
</feature>
<evidence type="ECO:0000259" key="8">
    <source>
        <dbReference type="SMART" id="SM00881"/>
    </source>
</evidence>
<dbReference type="Pfam" id="PF02629">
    <property type="entry name" value="CoA_binding"/>
    <property type="match status" value="1"/>
</dbReference>
<accession>L0F3Z0</accession>
<evidence type="ECO:0000256" key="1">
    <source>
        <dbReference type="ARBA" id="ARBA00022490"/>
    </source>
</evidence>
<evidence type="ECO:0000256" key="7">
    <source>
        <dbReference type="HAMAP-Rule" id="MF_01131"/>
    </source>
</evidence>
<dbReference type="InterPro" id="IPR009718">
    <property type="entry name" value="Rex_DNA-bd_C_dom"/>
</dbReference>
<dbReference type="InterPro" id="IPR036291">
    <property type="entry name" value="NAD(P)-bd_dom_sf"/>
</dbReference>
<keyword evidence="2 7" id="KW-0678">Repressor</keyword>
<keyword evidence="1 7" id="KW-0963">Cytoplasm</keyword>
<name>L0F3Z0_DESDL</name>
<comment type="function">
    <text evidence="7">Modulates transcription in response to changes in cellular NADH/NAD(+) redox state.</text>
</comment>
<keyword evidence="4 7" id="KW-0520">NAD</keyword>
<dbReference type="Gene3D" id="3.40.50.720">
    <property type="entry name" value="NAD(P)-binding Rossmann-like Domain"/>
    <property type="match status" value="1"/>
</dbReference>
<dbReference type="InterPro" id="IPR036388">
    <property type="entry name" value="WH-like_DNA-bd_sf"/>
</dbReference>
<dbReference type="SUPFAM" id="SSF46785">
    <property type="entry name" value="Winged helix' DNA-binding domain"/>
    <property type="match status" value="1"/>
</dbReference>
<dbReference type="GO" id="GO:0005737">
    <property type="term" value="C:cytoplasm"/>
    <property type="evidence" value="ECO:0007669"/>
    <property type="project" value="UniProtKB-SubCell"/>
</dbReference>
<comment type="subunit">
    <text evidence="7">Homodimer.</text>
</comment>
<dbReference type="Proteomes" id="UP000010797">
    <property type="component" value="Chromosome"/>
</dbReference>
<dbReference type="SMART" id="SM00881">
    <property type="entry name" value="CoA_binding"/>
    <property type="match status" value="1"/>
</dbReference>
<dbReference type="EMBL" id="CP003344">
    <property type="protein sequence ID" value="AGA67780.1"/>
    <property type="molecule type" value="Genomic_DNA"/>
</dbReference>
<dbReference type="NCBIfam" id="NF003993">
    <property type="entry name" value="PRK05472.2-2"/>
    <property type="match status" value="1"/>
</dbReference>
<dbReference type="InterPro" id="IPR058236">
    <property type="entry name" value="Rex_actinobacterial-type"/>
</dbReference>
<dbReference type="NCBIfam" id="NF003994">
    <property type="entry name" value="PRK05472.2-3"/>
    <property type="match status" value="1"/>
</dbReference>
<gene>
    <name evidence="7" type="primary">rex</name>
    <name evidence="9" type="ordered locus">Desdi_0231</name>
</gene>
<organism evidence="9 10">
    <name type="scientific">Desulfitobacterium dichloroeliminans (strain LMG P-21439 / DCA1)</name>
    <dbReference type="NCBI Taxonomy" id="871963"/>
    <lineage>
        <taxon>Bacteria</taxon>
        <taxon>Bacillati</taxon>
        <taxon>Bacillota</taxon>
        <taxon>Clostridia</taxon>
        <taxon>Eubacteriales</taxon>
        <taxon>Desulfitobacteriaceae</taxon>
        <taxon>Desulfitobacterium</taxon>
    </lineage>
</organism>
<dbReference type="GO" id="GO:0003677">
    <property type="term" value="F:DNA binding"/>
    <property type="evidence" value="ECO:0007669"/>
    <property type="project" value="UniProtKB-UniRule"/>
</dbReference>
<dbReference type="PANTHER" id="PTHR35786">
    <property type="entry name" value="REDOX-SENSING TRANSCRIPTIONAL REPRESSOR REX"/>
    <property type="match status" value="1"/>
</dbReference>
<evidence type="ECO:0000256" key="3">
    <source>
        <dbReference type="ARBA" id="ARBA00023015"/>
    </source>
</evidence>
<sequence length="216" mass="23787">MLNRLKIPEVTIMRLSVYSRYIAELEDKGIITIASNDIAKGVGVTPPQVRKDFACFGEFGTRGVGYNVKDLHRHILRILSLDVDWNMAMVGIGNLGLALSSFRGFLERGFKITSFFDNDQNKIGTFINGVEILPVTRLVEVVKKNHTQIGIISVPAGYAQEIADLLVEGGVQAILNFAPVALNVQPGIKLRNVDLAVNLEVLTFNVSLKSKHLTKI</sequence>
<evidence type="ECO:0000256" key="2">
    <source>
        <dbReference type="ARBA" id="ARBA00022491"/>
    </source>
</evidence>
<dbReference type="GO" id="GO:0003700">
    <property type="term" value="F:DNA-binding transcription factor activity"/>
    <property type="evidence" value="ECO:0007669"/>
    <property type="project" value="UniProtKB-UniRule"/>
</dbReference>
<keyword evidence="6 7" id="KW-0804">Transcription</keyword>
<dbReference type="NCBIfam" id="NF003995">
    <property type="entry name" value="PRK05472.2-4"/>
    <property type="match status" value="1"/>
</dbReference>
<dbReference type="GO" id="GO:0045892">
    <property type="term" value="P:negative regulation of DNA-templated transcription"/>
    <property type="evidence" value="ECO:0007669"/>
    <property type="project" value="InterPro"/>
</dbReference>
<protein>
    <recommendedName>
        <fullName evidence="7">Redox-sensing transcriptional repressor Rex</fullName>
    </recommendedName>
</protein>
<dbReference type="HOGENOM" id="CLU_061534_0_1_9"/>
<comment type="similarity">
    <text evidence="7">Belongs to the transcriptional regulatory Rex family.</text>
</comment>
<keyword evidence="10" id="KW-1185">Reference proteome</keyword>
<evidence type="ECO:0000256" key="4">
    <source>
        <dbReference type="ARBA" id="ARBA00023027"/>
    </source>
</evidence>
<keyword evidence="5 7" id="KW-0238">DNA-binding</keyword>
<evidence type="ECO:0000313" key="10">
    <source>
        <dbReference type="Proteomes" id="UP000010797"/>
    </source>
</evidence>
<evidence type="ECO:0000313" key="9">
    <source>
        <dbReference type="EMBL" id="AGA67780.1"/>
    </source>
</evidence>
<feature type="DNA-binding region" description="H-T-H motif" evidence="7">
    <location>
        <begin position="17"/>
        <end position="56"/>
    </location>
</feature>
<dbReference type="InterPro" id="IPR003781">
    <property type="entry name" value="CoA-bd"/>
</dbReference>
<comment type="subcellular location">
    <subcellularLocation>
        <location evidence="7">Cytoplasm</location>
    </subcellularLocation>
</comment>
<dbReference type="KEGG" id="ddl:Desdi_0231"/>
<proteinExistence type="inferred from homology"/>
<evidence type="ECO:0000256" key="5">
    <source>
        <dbReference type="ARBA" id="ARBA00023125"/>
    </source>
</evidence>
<dbReference type="Pfam" id="PF06971">
    <property type="entry name" value="Put_DNA-bind_N"/>
    <property type="match status" value="1"/>
</dbReference>
<dbReference type="NCBIfam" id="NF003992">
    <property type="entry name" value="PRK05472.2-1"/>
    <property type="match status" value="1"/>
</dbReference>
<dbReference type="NCBIfam" id="NF003996">
    <property type="entry name" value="PRK05472.2-5"/>
    <property type="match status" value="1"/>
</dbReference>
<dbReference type="InterPro" id="IPR022876">
    <property type="entry name" value="Tscrpt_rep_Rex"/>
</dbReference>
<dbReference type="STRING" id="871963.Desdi_0231"/>
<reference evidence="10" key="1">
    <citation type="submission" date="2012-02" db="EMBL/GenBank/DDBJ databases">
        <title>Complete sequence of Desulfitobacterium dichloroeliminans LMG P-21439.</title>
        <authorList>
            <person name="Lucas S."/>
            <person name="Han J."/>
            <person name="Lapidus A."/>
            <person name="Cheng J.-F."/>
            <person name="Goodwin L."/>
            <person name="Pitluck S."/>
            <person name="Peters L."/>
            <person name="Ovchinnikova G."/>
            <person name="Teshima H."/>
            <person name="Detter J.C."/>
            <person name="Han C."/>
            <person name="Tapia R."/>
            <person name="Land M."/>
            <person name="Hauser L."/>
            <person name="Kyrpides N."/>
            <person name="Ivanova N."/>
            <person name="Pagani I."/>
            <person name="Kruse T."/>
            <person name="de Vos W.M."/>
            <person name="Boon N."/>
            <person name="Smidt H."/>
            <person name="Woyke T."/>
        </authorList>
    </citation>
    <scope>NUCLEOTIDE SEQUENCE [LARGE SCALE GENOMIC DNA]</scope>
    <source>
        <strain evidence="10">LMG P-21439 / DCA1</strain>
    </source>
</reference>
<dbReference type="SUPFAM" id="SSF51735">
    <property type="entry name" value="NAD(P)-binding Rossmann-fold domains"/>
    <property type="match status" value="1"/>
</dbReference>